<proteinExistence type="predicted"/>
<protein>
    <submittedName>
        <fullName evidence="3">Alpha/beta hydrolase</fullName>
    </submittedName>
</protein>
<dbReference type="GO" id="GO:0016787">
    <property type="term" value="F:hydrolase activity"/>
    <property type="evidence" value="ECO:0007669"/>
    <property type="project" value="UniProtKB-KW"/>
</dbReference>
<dbReference type="InterPro" id="IPR022742">
    <property type="entry name" value="Hydrolase_4"/>
</dbReference>
<evidence type="ECO:0000313" key="4">
    <source>
        <dbReference type="Proteomes" id="UP000643279"/>
    </source>
</evidence>
<evidence type="ECO:0000313" key="3">
    <source>
        <dbReference type="EMBL" id="GGH89615.1"/>
    </source>
</evidence>
<gene>
    <name evidence="3" type="ORF">GCM10007170_01450</name>
</gene>
<dbReference type="SUPFAM" id="SSF53474">
    <property type="entry name" value="alpha/beta-Hydrolases"/>
    <property type="match status" value="1"/>
</dbReference>
<name>A0ABQ2ACA9_9MICC</name>
<dbReference type="EMBL" id="BMFW01000001">
    <property type="protein sequence ID" value="GGH89615.1"/>
    <property type="molecule type" value="Genomic_DNA"/>
</dbReference>
<sequence>MDNRGASGAGSSGTADKGTVRAGQMPLVPAHKPVLSVLEASGNTKGVVLVLHGGRAHSRDPVEARHLSPARMIPFARQLHRAGREHGLAVWSLRNSVRGWNGPDMSPLRDARWALQQITDRHPGVPVFLLGHSMGGLTAVCAADHPQVEAVVALAPWLGPETPAGRVTGRKVLIIHGSTDQMTSPSQSLAFARRASADAASMQYVSLTGVGHFMLRKIRLWHTLATGFVITSFAESTGAAVRPPRAFTQLLPASSVQVTL</sequence>
<dbReference type="InterPro" id="IPR051044">
    <property type="entry name" value="MAG_DAG_Lipase"/>
</dbReference>
<keyword evidence="4" id="KW-1185">Reference proteome</keyword>
<comment type="caution">
    <text evidence="3">The sequence shown here is derived from an EMBL/GenBank/DDBJ whole genome shotgun (WGS) entry which is preliminary data.</text>
</comment>
<keyword evidence="3" id="KW-0378">Hydrolase</keyword>
<dbReference type="Proteomes" id="UP000643279">
    <property type="component" value="Unassembled WGS sequence"/>
</dbReference>
<accession>A0ABQ2ACA9</accession>
<dbReference type="InterPro" id="IPR029058">
    <property type="entry name" value="AB_hydrolase_fold"/>
</dbReference>
<dbReference type="Gene3D" id="3.40.50.1820">
    <property type="entry name" value="alpha/beta hydrolase"/>
    <property type="match status" value="1"/>
</dbReference>
<dbReference type="PANTHER" id="PTHR11614">
    <property type="entry name" value="PHOSPHOLIPASE-RELATED"/>
    <property type="match status" value="1"/>
</dbReference>
<evidence type="ECO:0000259" key="2">
    <source>
        <dbReference type="Pfam" id="PF12146"/>
    </source>
</evidence>
<feature type="domain" description="Serine aminopeptidase S33" evidence="2">
    <location>
        <begin position="108"/>
        <end position="163"/>
    </location>
</feature>
<organism evidence="3 4">
    <name type="scientific">Arthrobacter liuii</name>
    <dbReference type="NCBI Taxonomy" id="1476996"/>
    <lineage>
        <taxon>Bacteria</taxon>
        <taxon>Bacillati</taxon>
        <taxon>Actinomycetota</taxon>
        <taxon>Actinomycetes</taxon>
        <taxon>Micrococcales</taxon>
        <taxon>Micrococcaceae</taxon>
        <taxon>Arthrobacter</taxon>
    </lineage>
</organism>
<evidence type="ECO:0000256" key="1">
    <source>
        <dbReference type="SAM" id="MobiDB-lite"/>
    </source>
</evidence>
<reference evidence="4" key="1">
    <citation type="journal article" date="2019" name="Int. J. Syst. Evol. Microbiol.">
        <title>The Global Catalogue of Microorganisms (GCM) 10K type strain sequencing project: providing services to taxonomists for standard genome sequencing and annotation.</title>
        <authorList>
            <consortium name="The Broad Institute Genomics Platform"/>
            <consortium name="The Broad Institute Genome Sequencing Center for Infectious Disease"/>
            <person name="Wu L."/>
            <person name="Ma J."/>
        </authorList>
    </citation>
    <scope>NUCLEOTIDE SEQUENCE [LARGE SCALE GENOMIC DNA]</scope>
    <source>
        <strain evidence="4">CGMCC 1.12778</strain>
    </source>
</reference>
<dbReference type="Pfam" id="PF12146">
    <property type="entry name" value="Hydrolase_4"/>
    <property type="match status" value="1"/>
</dbReference>
<feature type="region of interest" description="Disordered" evidence="1">
    <location>
        <begin position="1"/>
        <end position="20"/>
    </location>
</feature>